<evidence type="ECO:0000313" key="2">
    <source>
        <dbReference type="Proteomes" id="UP001151532"/>
    </source>
</evidence>
<sequence>MSPLFSLLAIDASFFDFSEIKLFSERLEISQACFCLSMMDKERSFFGGFDSQHCHNDVFFSCT</sequence>
<comment type="caution">
    <text evidence="1">The sequence shown here is derived from an EMBL/GenBank/DDBJ whole genome shotgun (WGS) entry which is preliminary data.</text>
</comment>
<dbReference type="AlphaFoldDB" id="A0A9Q0Z1A2"/>
<dbReference type="Proteomes" id="UP001151532">
    <property type="component" value="Chromosome 10"/>
</dbReference>
<reference evidence="1" key="1">
    <citation type="submission" date="2022-11" db="EMBL/GenBank/DDBJ databases">
        <authorList>
            <person name="Hyden B.L."/>
            <person name="Feng K."/>
            <person name="Yates T."/>
            <person name="Jawdy S."/>
            <person name="Smart L.B."/>
            <person name="Muchero W."/>
        </authorList>
    </citation>
    <scope>NUCLEOTIDE SEQUENCE</scope>
    <source>
        <tissue evidence="1">Shoot tip</tissue>
    </source>
</reference>
<reference evidence="1" key="2">
    <citation type="journal article" date="2023" name="Int. J. Mol. Sci.">
        <title>De Novo Assembly and Annotation of 11 Diverse Shrub Willow (Salix) Genomes Reveals Novel Gene Organization in Sex-Linked Regions.</title>
        <authorList>
            <person name="Hyden B."/>
            <person name="Feng K."/>
            <person name="Yates T.B."/>
            <person name="Jawdy S."/>
            <person name="Cereghino C."/>
            <person name="Smart L.B."/>
            <person name="Muchero W."/>
        </authorList>
    </citation>
    <scope>NUCLEOTIDE SEQUENCE</scope>
    <source>
        <tissue evidence="1">Shoot tip</tissue>
    </source>
</reference>
<evidence type="ECO:0000313" key="1">
    <source>
        <dbReference type="EMBL" id="KAJ6717672.1"/>
    </source>
</evidence>
<keyword evidence="2" id="KW-1185">Reference proteome</keyword>
<gene>
    <name evidence="1" type="ORF">OIU79_005768</name>
</gene>
<proteinExistence type="predicted"/>
<feature type="non-terminal residue" evidence="1">
    <location>
        <position position="63"/>
    </location>
</feature>
<name>A0A9Q0Z1A2_SALPP</name>
<organism evidence="1 2">
    <name type="scientific">Salix purpurea</name>
    <name type="common">Purple osier willow</name>
    <dbReference type="NCBI Taxonomy" id="77065"/>
    <lineage>
        <taxon>Eukaryota</taxon>
        <taxon>Viridiplantae</taxon>
        <taxon>Streptophyta</taxon>
        <taxon>Embryophyta</taxon>
        <taxon>Tracheophyta</taxon>
        <taxon>Spermatophyta</taxon>
        <taxon>Magnoliopsida</taxon>
        <taxon>eudicotyledons</taxon>
        <taxon>Gunneridae</taxon>
        <taxon>Pentapetalae</taxon>
        <taxon>rosids</taxon>
        <taxon>fabids</taxon>
        <taxon>Malpighiales</taxon>
        <taxon>Salicaceae</taxon>
        <taxon>Saliceae</taxon>
        <taxon>Salix</taxon>
    </lineage>
</organism>
<accession>A0A9Q0Z1A2</accession>
<dbReference type="EMBL" id="JAPFFK010000014">
    <property type="protein sequence ID" value="KAJ6717672.1"/>
    <property type="molecule type" value="Genomic_DNA"/>
</dbReference>
<protein>
    <submittedName>
        <fullName evidence="1">Uncharacterized protein</fullName>
    </submittedName>
</protein>